<evidence type="ECO:0000256" key="1">
    <source>
        <dbReference type="SAM" id="MobiDB-lite"/>
    </source>
</evidence>
<proteinExistence type="predicted"/>
<evidence type="ECO:0000313" key="2">
    <source>
        <dbReference type="EMBL" id="EMF56193.1"/>
    </source>
</evidence>
<dbReference type="EMBL" id="KB405067">
    <property type="protein sequence ID" value="EMF56193.1"/>
    <property type="molecule type" value="Genomic_DNA"/>
</dbReference>
<accession>M3F3S1</accession>
<dbReference type="Proteomes" id="UP000030760">
    <property type="component" value="Unassembled WGS sequence"/>
</dbReference>
<gene>
    <name evidence="2" type="ORF">SBD_3505</name>
</gene>
<reference evidence="3" key="1">
    <citation type="journal article" date="2013" name="Genome Announc.">
        <title>Draft Genome Sequence of Streptomyces bottropensis ATCC 25435, a Bottromycin-Producing Actinomycete.</title>
        <authorList>
            <person name="Zhang H."/>
            <person name="Zhou W."/>
            <person name="Zhuang Y."/>
            <person name="Liang X."/>
            <person name="Liu T."/>
        </authorList>
    </citation>
    <scope>NUCLEOTIDE SEQUENCE [LARGE SCALE GENOMIC DNA]</scope>
    <source>
        <strain evidence="3">ATCC 25435</strain>
    </source>
</reference>
<feature type="region of interest" description="Disordered" evidence="1">
    <location>
        <begin position="1"/>
        <end position="34"/>
    </location>
</feature>
<feature type="compositionally biased region" description="Basic and acidic residues" evidence="1">
    <location>
        <begin position="19"/>
        <end position="34"/>
    </location>
</feature>
<sequence>MRRMPNFGDILKHMSTPARRPDTGGRRGREGRRHNECTTCEARGAKRGARFVPACDYQDRFTEPPH</sequence>
<evidence type="ECO:0000313" key="3">
    <source>
        <dbReference type="Proteomes" id="UP000030760"/>
    </source>
</evidence>
<name>M3F3S1_9ACTN</name>
<organism evidence="2 3">
    <name type="scientific">Streptomyces bottropensis ATCC 25435</name>
    <dbReference type="NCBI Taxonomy" id="1054862"/>
    <lineage>
        <taxon>Bacteria</taxon>
        <taxon>Bacillati</taxon>
        <taxon>Actinomycetota</taxon>
        <taxon>Actinomycetes</taxon>
        <taxon>Kitasatosporales</taxon>
        <taxon>Streptomycetaceae</taxon>
        <taxon>Streptomyces</taxon>
    </lineage>
</organism>
<dbReference type="AlphaFoldDB" id="M3F3S1"/>
<protein>
    <submittedName>
        <fullName evidence="2">Uncharacterized protein</fullName>
    </submittedName>
</protein>